<keyword evidence="1" id="KW-0175">Coiled coil</keyword>
<dbReference type="InterPro" id="IPR043502">
    <property type="entry name" value="DNA/RNA_pol_sf"/>
</dbReference>
<feature type="compositionally biased region" description="Pro residues" evidence="2">
    <location>
        <begin position="698"/>
        <end position="707"/>
    </location>
</feature>
<feature type="domain" description="Reverse transcriptase Ty1/copia-type" evidence="3">
    <location>
        <begin position="313"/>
        <end position="390"/>
    </location>
</feature>
<dbReference type="Pfam" id="PF25597">
    <property type="entry name" value="SH3_retrovirus"/>
    <property type="match status" value="1"/>
</dbReference>
<evidence type="ECO:0000259" key="4">
    <source>
        <dbReference type="Pfam" id="PF25597"/>
    </source>
</evidence>
<sequence length="1093" mass="123246">MRPFGCPVTILNTLNPLGKFDGKADEGFLVRYYVNSKAFRVFNSRTRIVQETLHINFLENKPNVVGIGPKWMFYIDTLTMSMHYQLVVAGNQPNDNACIKENLDAEGLAVLELTNSSNTASPSVNDVSPNFVIIGKSSIVDPSKYLDDLDMPELEDIVYSDDEEDVGAEADLSNLETNIPLSPILTTKVYKDHPVNQIIGDLNSAPQTRNLPKGKRTIGLKWVFKNKKDERAIVIRNKARIFALGHTQEEGLYYDEVFAPVMDVKSAFLYGTIKEEVYICQTPGFEDPNYPDKVYKVVKAIYGLHQASKAWYVYVDDIIFGSTNKEMCKDFEKLMKDKFQMSSIRELTFFLGLQVKQKDDGIFISQDKYVAEILRKFSFTDVKPASTPIETEKPLLKGPDGEDVDVHIYRSMIGTLMYLTSFRPDIMFVVCACARFQVTLKVSHLHAVKRIFRCLKGKPHLGLWYPKDSHFNLVAYYDSDYPGASLDRKSTTGDVVLKFYGFKISCWTIVLIEAQQISNESHLLGVNTPRCDEDSIELKELMVFMATATVKKVNDAVQFGTLIDGKKVVVSEAIIKRDFHLDDADGVECLSNEEIFEELPRMGYENANSTAWNEFSCSMATVVICLATVDDMSTHNTRYTSPALTQKVFTNMRRVRKGFSGVETPLFAFMMVQPQPPAEEEVEMPIAPAPLSPTISSSPPPQDPKPTPHATSLQDQPFTSHASPPQEPPTTPHESSMPLLTTLMKTCATLSQKVAKLEQDKHSLALEILQLKNRVKRLEKKKKPVFRVKKAKKGWGKISAIDTNEDVTLVHVEKNKEVVTMDVEPQGRLNQDEVNAASKGVSAISAPELVSAAEPTIFDDENVTMTMAQTFIKLKAEKDKLLYDLIAQILHDGEVQKAVARAKQEKDDMERAQVLQKQYDDKEENIDWSAVADQTLFKPDKDVEEPKIKRVADETLLQESFKKLRAADVLGSESTQEIPSNDPKEMTEEDVQNILEIVPVSEFKGEALQVKYPIIDWEIHTKDDVMILMLSEKLQVEEDNEMDRDLVMKIFIGANKPKIRNLKKMYKGINDAGSRLMLLDKVDTAVEVLKNLL</sequence>
<dbReference type="AlphaFoldDB" id="A0A6L2NR28"/>
<proteinExistence type="predicted"/>
<dbReference type="EMBL" id="BKCJ010009446">
    <property type="protein sequence ID" value="GEU87004.1"/>
    <property type="molecule type" value="Genomic_DNA"/>
</dbReference>
<evidence type="ECO:0000259" key="3">
    <source>
        <dbReference type="Pfam" id="PF07727"/>
    </source>
</evidence>
<name>A0A6L2NR28_TANCI</name>
<reference evidence="5" key="1">
    <citation type="journal article" date="2019" name="Sci. Rep.">
        <title>Draft genome of Tanacetum cinerariifolium, the natural source of mosquito coil.</title>
        <authorList>
            <person name="Yamashiro T."/>
            <person name="Shiraishi A."/>
            <person name="Satake H."/>
            <person name="Nakayama K."/>
        </authorList>
    </citation>
    <scope>NUCLEOTIDE SEQUENCE</scope>
</reference>
<gene>
    <name evidence="5" type="ORF">Tci_058982</name>
</gene>
<feature type="domain" description="Retroviral polymerase SH3-like" evidence="4">
    <location>
        <begin position="16"/>
        <end position="61"/>
    </location>
</feature>
<feature type="domain" description="Reverse transcriptase Ty1/copia-type" evidence="3">
    <location>
        <begin position="262"/>
        <end position="312"/>
    </location>
</feature>
<evidence type="ECO:0008006" key="6">
    <source>
        <dbReference type="Google" id="ProtNLM"/>
    </source>
</evidence>
<feature type="compositionally biased region" description="Polar residues" evidence="2">
    <location>
        <begin position="709"/>
        <end position="723"/>
    </location>
</feature>
<accession>A0A6L2NR28</accession>
<evidence type="ECO:0000256" key="1">
    <source>
        <dbReference type="SAM" id="Coils"/>
    </source>
</evidence>
<feature type="region of interest" description="Disordered" evidence="2">
    <location>
        <begin position="688"/>
        <end position="737"/>
    </location>
</feature>
<evidence type="ECO:0000313" key="5">
    <source>
        <dbReference type="EMBL" id="GEU87004.1"/>
    </source>
</evidence>
<protein>
    <recommendedName>
        <fullName evidence="6">Reverse transcriptase Ty1/copia-type domain-containing protein</fullName>
    </recommendedName>
</protein>
<evidence type="ECO:0000256" key="2">
    <source>
        <dbReference type="SAM" id="MobiDB-lite"/>
    </source>
</evidence>
<feature type="coiled-coil region" evidence="1">
    <location>
        <begin position="740"/>
        <end position="781"/>
    </location>
</feature>
<dbReference type="PANTHER" id="PTHR11439:SF495">
    <property type="entry name" value="REVERSE TRANSCRIPTASE, RNA-DEPENDENT DNA POLYMERASE-RELATED"/>
    <property type="match status" value="1"/>
</dbReference>
<dbReference type="InterPro" id="IPR013103">
    <property type="entry name" value="RVT_2"/>
</dbReference>
<organism evidence="5">
    <name type="scientific">Tanacetum cinerariifolium</name>
    <name type="common">Dalmatian daisy</name>
    <name type="synonym">Chrysanthemum cinerariifolium</name>
    <dbReference type="NCBI Taxonomy" id="118510"/>
    <lineage>
        <taxon>Eukaryota</taxon>
        <taxon>Viridiplantae</taxon>
        <taxon>Streptophyta</taxon>
        <taxon>Embryophyta</taxon>
        <taxon>Tracheophyta</taxon>
        <taxon>Spermatophyta</taxon>
        <taxon>Magnoliopsida</taxon>
        <taxon>eudicotyledons</taxon>
        <taxon>Gunneridae</taxon>
        <taxon>Pentapetalae</taxon>
        <taxon>asterids</taxon>
        <taxon>campanulids</taxon>
        <taxon>Asterales</taxon>
        <taxon>Asteraceae</taxon>
        <taxon>Asteroideae</taxon>
        <taxon>Anthemideae</taxon>
        <taxon>Anthemidinae</taxon>
        <taxon>Tanacetum</taxon>
    </lineage>
</organism>
<dbReference type="Pfam" id="PF07727">
    <property type="entry name" value="RVT_2"/>
    <property type="match status" value="2"/>
</dbReference>
<dbReference type="InterPro" id="IPR057670">
    <property type="entry name" value="SH3_retrovirus"/>
</dbReference>
<dbReference type="PANTHER" id="PTHR11439">
    <property type="entry name" value="GAG-POL-RELATED RETROTRANSPOSON"/>
    <property type="match status" value="1"/>
</dbReference>
<comment type="caution">
    <text evidence="5">The sequence shown here is derived from an EMBL/GenBank/DDBJ whole genome shotgun (WGS) entry which is preliminary data.</text>
</comment>
<dbReference type="SUPFAM" id="SSF56672">
    <property type="entry name" value="DNA/RNA polymerases"/>
    <property type="match status" value="1"/>
</dbReference>